<gene>
    <name evidence="2" type="ORF">SCHPADRAFT_891941</name>
</gene>
<evidence type="ECO:0000313" key="3">
    <source>
        <dbReference type="Proteomes" id="UP000053477"/>
    </source>
</evidence>
<feature type="region of interest" description="Disordered" evidence="1">
    <location>
        <begin position="1"/>
        <end position="51"/>
    </location>
</feature>
<dbReference type="EMBL" id="KQ086011">
    <property type="protein sequence ID" value="KLO11024.1"/>
    <property type="molecule type" value="Genomic_DNA"/>
</dbReference>
<dbReference type="AlphaFoldDB" id="A0A0H2RGR5"/>
<dbReference type="Proteomes" id="UP000053477">
    <property type="component" value="Unassembled WGS sequence"/>
</dbReference>
<feature type="compositionally biased region" description="Low complexity" evidence="1">
    <location>
        <begin position="31"/>
        <end position="50"/>
    </location>
</feature>
<dbReference type="InParanoid" id="A0A0H2RGR5"/>
<name>A0A0H2RGR5_9AGAM</name>
<sequence length="137" mass="15311">MSRFLRRKDKLDVQKCSGRSKSASPSRWNQRSETSSSSSSLSELTSSRTTADVLANDPGACLNVRRNRNEARQLFDEFKDLCGTIEDASEGGRKPPFIKRMFDDFIKLLEEIQAETMAMPMLSSVQQSSPSHPGHIA</sequence>
<evidence type="ECO:0000313" key="2">
    <source>
        <dbReference type="EMBL" id="KLO11024.1"/>
    </source>
</evidence>
<organism evidence="2 3">
    <name type="scientific">Schizopora paradoxa</name>
    <dbReference type="NCBI Taxonomy" id="27342"/>
    <lineage>
        <taxon>Eukaryota</taxon>
        <taxon>Fungi</taxon>
        <taxon>Dikarya</taxon>
        <taxon>Basidiomycota</taxon>
        <taxon>Agaricomycotina</taxon>
        <taxon>Agaricomycetes</taxon>
        <taxon>Hymenochaetales</taxon>
        <taxon>Schizoporaceae</taxon>
        <taxon>Schizopora</taxon>
    </lineage>
</organism>
<keyword evidence="3" id="KW-1185">Reference proteome</keyword>
<feature type="compositionally biased region" description="Polar residues" evidence="1">
    <location>
        <begin position="17"/>
        <end position="29"/>
    </location>
</feature>
<evidence type="ECO:0000256" key="1">
    <source>
        <dbReference type="SAM" id="MobiDB-lite"/>
    </source>
</evidence>
<reference evidence="2 3" key="1">
    <citation type="submission" date="2015-04" db="EMBL/GenBank/DDBJ databases">
        <title>Complete genome sequence of Schizopora paradoxa KUC8140, a cosmopolitan wood degrader in East Asia.</title>
        <authorList>
            <consortium name="DOE Joint Genome Institute"/>
            <person name="Min B."/>
            <person name="Park H."/>
            <person name="Jang Y."/>
            <person name="Kim J.-J."/>
            <person name="Kim K.H."/>
            <person name="Pangilinan J."/>
            <person name="Lipzen A."/>
            <person name="Riley R."/>
            <person name="Grigoriev I.V."/>
            <person name="Spatafora J.W."/>
            <person name="Choi I.-G."/>
        </authorList>
    </citation>
    <scope>NUCLEOTIDE SEQUENCE [LARGE SCALE GENOMIC DNA]</scope>
    <source>
        <strain evidence="2 3">KUC8140</strain>
    </source>
</reference>
<proteinExistence type="predicted"/>
<accession>A0A0H2RGR5</accession>
<protein>
    <submittedName>
        <fullName evidence="2">Uncharacterized protein</fullName>
    </submittedName>
</protein>